<organism evidence="3 4">
    <name type="scientific">Frankia canadensis</name>
    <dbReference type="NCBI Taxonomy" id="1836972"/>
    <lineage>
        <taxon>Bacteria</taxon>
        <taxon>Bacillati</taxon>
        <taxon>Actinomycetota</taxon>
        <taxon>Actinomycetes</taxon>
        <taxon>Frankiales</taxon>
        <taxon>Frankiaceae</taxon>
        <taxon>Frankia</taxon>
    </lineage>
</organism>
<dbReference type="GO" id="GO:0016887">
    <property type="term" value="F:ATP hydrolysis activity"/>
    <property type="evidence" value="ECO:0007669"/>
    <property type="project" value="InterPro"/>
</dbReference>
<sequence>MGAFVGGEFDLAAAVAAFDRGKLAGRLADAARQRERVLAEFRVESWPSLQVERYAQGVSQERLTFCTVLEFHTDALGSIRGGSAAKHIMFRHSSGEWRLAAPLKGLDHREAWGRVRADFVAAFQAARASDFDAIDECLILTYGQALATKSLAIYAPGAFLPIYSSDHLRRFIRLAGGAPEPSATAWRLNRQLRALLLERPELDGWDRLEIMRLLYQFFDPRPAQIRRLKVTPGERAKWWEDCLAGGFIAVGWDEVGDLGDYTSDTELRDALDRAGLEQPGARLALAGSLLEYRDLSQGDRVVAARGQAVLGVGTVTDQRYRFDAARPEGRHLVAVDWDASYAQTLPAVRRGWEKPFAKISVDLWRTIEAGRTKAGNAGAVSGGNDLFSPTGVGKTEAVLSAVLSWIGSREPDEEDNTFELPEDLPELVGSVVQGLRRKGQVLLAGPPGTGKTRLALSVALALTGNAEAISDPAQRQRLLVDLLRADSAVVVMVTFHPSYGYEDFIEGFKPVPSVSGGLTLERQDGAFMRICKAAQAAPDVPYLLIIDEINRGDLPRILGEIVTLLERDKRGLPVRLPVSGQSFAVPPNVFIVGTMNTADRSISHIDAAIRRRFETVRVPPDREAVSGAVGPLDLTAFFDELNRRIIEHLGADHQLGHAYLLRDGDPLASAADLSAAFYQDIIPLLDGYVLGDVAHLRRLLGSLLDPATGEPSTIPADELPARLAEEFTSATQQATGAEPARAGRDA</sequence>
<keyword evidence="4" id="KW-1185">Reference proteome</keyword>
<dbReference type="InterPro" id="IPR052934">
    <property type="entry name" value="Methyl-DNA_Rec/Restrict_Enz"/>
</dbReference>
<evidence type="ECO:0000256" key="1">
    <source>
        <dbReference type="SAM" id="MobiDB-lite"/>
    </source>
</evidence>
<dbReference type="InterPro" id="IPR011704">
    <property type="entry name" value="ATPase_dyneun-rel_AAA"/>
</dbReference>
<evidence type="ECO:0000313" key="4">
    <source>
        <dbReference type="Proteomes" id="UP000234331"/>
    </source>
</evidence>
<evidence type="ECO:0000259" key="2">
    <source>
        <dbReference type="SMART" id="SM00382"/>
    </source>
</evidence>
<dbReference type="SUPFAM" id="SSF52540">
    <property type="entry name" value="P-loop containing nucleoside triphosphate hydrolases"/>
    <property type="match status" value="1"/>
</dbReference>
<reference evidence="3 4" key="1">
    <citation type="submission" date="2017-06" db="EMBL/GenBank/DDBJ databases">
        <authorList>
            <person name="Kim H.J."/>
            <person name="Triplett B.A."/>
        </authorList>
    </citation>
    <scope>NUCLEOTIDE SEQUENCE [LARGE SCALE GENOMIC DNA]</scope>
    <source>
        <strain evidence="3">FRACA_ARgP5</strain>
    </source>
</reference>
<dbReference type="InterPro" id="IPR003593">
    <property type="entry name" value="AAA+_ATPase"/>
</dbReference>
<evidence type="ECO:0000313" key="3">
    <source>
        <dbReference type="EMBL" id="SNQ52188.1"/>
    </source>
</evidence>
<feature type="domain" description="AAA+ ATPase" evidence="2">
    <location>
        <begin position="437"/>
        <end position="623"/>
    </location>
</feature>
<dbReference type="RefSeq" id="WP_207770609.1">
    <property type="nucleotide sequence ID" value="NZ_FZMO01000564.1"/>
</dbReference>
<feature type="region of interest" description="Disordered" evidence="1">
    <location>
        <begin position="725"/>
        <end position="746"/>
    </location>
</feature>
<dbReference type="Pfam" id="PF07728">
    <property type="entry name" value="AAA_5"/>
    <property type="match status" value="1"/>
</dbReference>
<dbReference type="InterPro" id="IPR027417">
    <property type="entry name" value="P-loop_NTPase"/>
</dbReference>
<dbReference type="SMART" id="SM00382">
    <property type="entry name" value="AAA"/>
    <property type="match status" value="1"/>
</dbReference>
<accession>A0A2I2L2R1</accession>
<protein>
    <submittedName>
        <fullName evidence="3">Putative restriction enzyme</fullName>
    </submittedName>
</protein>
<dbReference type="Proteomes" id="UP000234331">
    <property type="component" value="Unassembled WGS sequence"/>
</dbReference>
<dbReference type="PANTHER" id="PTHR37291">
    <property type="entry name" value="5-METHYLCYTOSINE-SPECIFIC RESTRICTION ENZYME B"/>
    <property type="match status" value="1"/>
</dbReference>
<dbReference type="Gene3D" id="3.40.50.300">
    <property type="entry name" value="P-loop containing nucleotide triphosphate hydrolases"/>
    <property type="match status" value="1"/>
</dbReference>
<dbReference type="AlphaFoldDB" id="A0A2I2L2R1"/>
<dbReference type="EMBL" id="FZMO01000564">
    <property type="protein sequence ID" value="SNQ52188.1"/>
    <property type="molecule type" value="Genomic_DNA"/>
</dbReference>
<gene>
    <name evidence="3" type="ORF">FRACA_950007</name>
</gene>
<name>A0A2I2L2R1_9ACTN</name>
<dbReference type="GO" id="GO:0005524">
    <property type="term" value="F:ATP binding"/>
    <property type="evidence" value="ECO:0007669"/>
    <property type="project" value="InterPro"/>
</dbReference>
<proteinExistence type="predicted"/>
<dbReference type="PANTHER" id="PTHR37291:SF1">
    <property type="entry name" value="TYPE IV METHYL-DIRECTED RESTRICTION ENZYME ECOKMCRB SUBUNIT"/>
    <property type="match status" value="1"/>
</dbReference>